<dbReference type="InterPro" id="IPR025629">
    <property type="entry name" value="DUF4287"/>
</dbReference>
<name>A0ABT8SIS7_9CAUL</name>
<gene>
    <name evidence="2" type="ORF">Q0812_03375</name>
</gene>
<protein>
    <submittedName>
        <fullName evidence="2">DUF4287 domain-containing protein</fullName>
    </submittedName>
</protein>
<reference evidence="2" key="1">
    <citation type="submission" date="2023-07" db="EMBL/GenBank/DDBJ databases">
        <title>Brevundimonas soil sp. nov., isolated from the soil of chemical plant.</title>
        <authorList>
            <person name="Wu N."/>
        </authorList>
    </citation>
    <scope>NUCLEOTIDE SEQUENCE</scope>
    <source>
        <strain evidence="2">XZ-24</strain>
    </source>
</reference>
<sequence length="196" mass="21258">MTDAPDKAAAVMTERQKKWFATVQANFETQSGRSLADWLEIMKACPETTSGKRNAWLRTQYGLGANHAAYVLSQMPGAASWDDPEALKAALWKDADSLTLHDAVIAAASGLEGLVVAERKSFTSLSKDVQFAAMRPLKGGKALLGLKLEPEASPRLTAPSRREAWSERLSAVVELSDPSEVDAEIADLLRRAYARG</sequence>
<dbReference type="InterPro" id="IPR043714">
    <property type="entry name" value="DUF5655"/>
</dbReference>
<dbReference type="EMBL" id="JAUKTR010000001">
    <property type="protein sequence ID" value="MDO1558467.1"/>
    <property type="molecule type" value="Genomic_DNA"/>
</dbReference>
<evidence type="ECO:0000313" key="2">
    <source>
        <dbReference type="EMBL" id="MDO1558467.1"/>
    </source>
</evidence>
<keyword evidence="3" id="KW-1185">Reference proteome</keyword>
<evidence type="ECO:0000259" key="1">
    <source>
        <dbReference type="Pfam" id="PF18899"/>
    </source>
</evidence>
<dbReference type="Proteomes" id="UP001169063">
    <property type="component" value="Unassembled WGS sequence"/>
</dbReference>
<dbReference type="Pfam" id="PF14117">
    <property type="entry name" value="DUF4287"/>
    <property type="match status" value="1"/>
</dbReference>
<dbReference type="Pfam" id="PF18899">
    <property type="entry name" value="DUF5655"/>
    <property type="match status" value="1"/>
</dbReference>
<evidence type="ECO:0000313" key="3">
    <source>
        <dbReference type="Proteomes" id="UP001169063"/>
    </source>
</evidence>
<proteinExistence type="predicted"/>
<comment type="caution">
    <text evidence="2">The sequence shown here is derived from an EMBL/GenBank/DDBJ whole genome shotgun (WGS) entry which is preliminary data.</text>
</comment>
<accession>A0ABT8SIS7</accession>
<dbReference type="RefSeq" id="WP_302108879.1">
    <property type="nucleotide sequence ID" value="NZ_JAUKTR010000001.1"/>
</dbReference>
<feature type="domain" description="DUF5655" evidence="1">
    <location>
        <begin position="93"/>
        <end position="193"/>
    </location>
</feature>
<organism evidence="2 3">
    <name type="scientific">Peiella sedimenti</name>
    <dbReference type="NCBI Taxonomy" id="3061083"/>
    <lineage>
        <taxon>Bacteria</taxon>
        <taxon>Pseudomonadati</taxon>
        <taxon>Pseudomonadota</taxon>
        <taxon>Alphaproteobacteria</taxon>
        <taxon>Caulobacterales</taxon>
        <taxon>Caulobacteraceae</taxon>
        <taxon>Peiella</taxon>
    </lineage>
</organism>